<protein>
    <submittedName>
        <fullName evidence="2">Uncharacterized protein</fullName>
    </submittedName>
</protein>
<dbReference type="AlphaFoldDB" id="A0A418MQZ9"/>
<reference evidence="2 3" key="1">
    <citation type="submission" date="2018-08" db="EMBL/GenBank/DDBJ databases">
        <title>Jishengella sp. nov., isolated from a root of Azadirachta indica A. Juss. var. siamensis Valenton.</title>
        <authorList>
            <person name="Kuncharoen N."/>
            <person name="Tanasupawat S."/>
            <person name="Kudo T."/>
            <person name="Ohkuma M."/>
        </authorList>
    </citation>
    <scope>NUCLEOTIDE SEQUENCE [LARGE SCALE GENOMIC DNA]</scope>
    <source>
        <strain evidence="2 3">AZ1-13</strain>
    </source>
</reference>
<gene>
    <name evidence="2" type="ORF">D2L64_20510</name>
</gene>
<dbReference type="EMBL" id="QXEC01000022">
    <property type="protein sequence ID" value="RIV36028.1"/>
    <property type="molecule type" value="Genomic_DNA"/>
</dbReference>
<feature type="compositionally biased region" description="Low complexity" evidence="1">
    <location>
        <begin position="174"/>
        <end position="185"/>
    </location>
</feature>
<evidence type="ECO:0000313" key="2">
    <source>
        <dbReference type="EMBL" id="RIV36028.1"/>
    </source>
</evidence>
<proteinExistence type="predicted"/>
<feature type="region of interest" description="Disordered" evidence="1">
    <location>
        <begin position="124"/>
        <end position="219"/>
    </location>
</feature>
<organism evidence="2 3">
    <name type="scientific">Micromonospora radicis</name>
    <dbReference type="NCBI Taxonomy" id="1894971"/>
    <lineage>
        <taxon>Bacteria</taxon>
        <taxon>Bacillati</taxon>
        <taxon>Actinomycetota</taxon>
        <taxon>Actinomycetes</taxon>
        <taxon>Micromonosporales</taxon>
        <taxon>Micromonosporaceae</taxon>
        <taxon>Micromonospora</taxon>
    </lineage>
</organism>
<evidence type="ECO:0000256" key="1">
    <source>
        <dbReference type="SAM" id="MobiDB-lite"/>
    </source>
</evidence>
<feature type="compositionally biased region" description="Basic and acidic residues" evidence="1">
    <location>
        <begin position="20"/>
        <end position="31"/>
    </location>
</feature>
<name>A0A418MQZ9_9ACTN</name>
<evidence type="ECO:0000313" key="3">
    <source>
        <dbReference type="Proteomes" id="UP000283832"/>
    </source>
</evidence>
<comment type="caution">
    <text evidence="2">The sequence shown here is derived from an EMBL/GenBank/DDBJ whole genome shotgun (WGS) entry which is preliminary data.</text>
</comment>
<sequence>MDDLPGYAKEPEMRTPPPPRIDRETADRLLDGDPVALDRAGRLAGPLRALRSPAQPEEIAGEPAAMTAFRATAGIGAEARTGGRPRLGAALARLLTVKAAAVVAATGLGGVALAAGTGALSNPLVGTPDTPPATHAPGSPSPVRPAPAVPVPTPSHPAGGDGTGGGPPADPADDSASSADPAGTARASPNPAGTTPPSADPAGTARASPNPASSPPAGH</sequence>
<accession>A0A418MQZ9</accession>
<feature type="region of interest" description="Disordered" evidence="1">
    <location>
        <begin position="1"/>
        <end position="33"/>
    </location>
</feature>
<feature type="compositionally biased region" description="Pro residues" evidence="1">
    <location>
        <begin position="139"/>
        <end position="155"/>
    </location>
</feature>
<dbReference type="Proteomes" id="UP000283832">
    <property type="component" value="Unassembled WGS sequence"/>
</dbReference>
<keyword evidence="3" id="KW-1185">Reference proteome</keyword>